<evidence type="ECO:0000259" key="12">
    <source>
        <dbReference type="PROSITE" id="PS52015"/>
    </source>
</evidence>
<dbReference type="NCBIfam" id="TIGR01352">
    <property type="entry name" value="tonB_Cterm"/>
    <property type="match status" value="1"/>
</dbReference>
<dbReference type="PANTHER" id="PTHR30069:SF49">
    <property type="entry name" value="OUTER MEMBRANE PROTEIN C"/>
    <property type="match status" value="1"/>
</dbReference>
<dbReference type="InterPro" id="IPR039426">
    <property type="entry name" value="TonB-dep_rcpt-like"/>
</dbReference>
<evidence type="ECO:0000313" key="13">
    <source>
        <dbReference type="EMBL" id="SEL35231.1"/>
    </source>
</evidence>
<evidence type="ECO:0000256" key="7">
    <source>
        <dbReference type="ARBA" id="ARBA00023077"/>
    </source>
</evidence>
<evidence type="ECO:0000256" key="8">
    <source>
        <dbReference type="ARBA" id="ARBA00023136"/>
    </source>
</evidence>
<dbReference type="InterPro" id="IPR037682">
    <property type="entry name" value="TonB_C"/>
</dbReference>
<sequence length="817" mass="88436">MGRGVWISLLLLGVLSAAPLEAAVVPPVPVEAAPPVLPPEALPLERPATVLLRLTIDTEGEVSQVEVRESAGEVLDRAALAAAVRWRFQPATQGNVPVEVQTEVPVSFVPPEPPLPQPPAEPESAPAFTTVVKGQGNRPPPVAAGDFQIHVGQLADVPRNSATELLLLAPGVMLANHGGEGHAETVFIRGFDAGEGKDVEFRLNGVPLNEVSHAHGHGYADTYFIIPELVDTLRITEGPYDPSQGDFGVAGTVEYQLGLKRRGLMVSGSYGSFHSRRLALVWGPHEAGESTFVGLLLRQGHGFGPNRAYSNAGAMAQGELAVGEASRLRLFGAGYAARFSSAGVIRETDWVAGRLDCGEEDPFFCLYDPNQGGATQRYLGSAELMTRLSKGGRLIQQAFWVQRQMRIRENFTGFLNDTPPVGEAQRGDNTEQSYRGTTLGLRGRYTPGITWGGQLQPLELGYFVRSDTVHTRSRRLRDRGGAPYLTLFDNDVRVTNLGAYASGKVAPRPWLLLRGGARLDSFLFAVEDQNRPEEDRQGERIPSEAIEAYGFTLSPRLSVEARLTPRLSWLTSVGLGARSSDAAALSDAEFAPFARVTSAETGLGYTAGNEALTVEARGAVFATRVSQDFVFDEEAGRNQPVGASQRVGAFSMARLTFQERVDVQASIAWSRASLPAPGASPWKLFEGTVMPYIPGLLGRVDASVRGDAELWGERVGWNVALGHSTIGPKPLPLDRYSEPIFLFDAALRGRWKAVELGLTVENLLDARWREAEFNYVSNFRGPEAPASLLATRHFAAGAPRTLRGTLTVYLDFEEEQP</sequence>
<keyword evidence="4" id="KW-1134">Transmembrane beta strand</keyword>
<gene>
    <name evidence="13" type="ORF">SAMN05444354_105295</name>
</gene>
<keyword evidence="14" id="KW-1185">Reference proteome</keyword>
<evidence type="ECO:0000256" key="3">
    <source>
        <dbReference type="ARBA" id="ARBA00022448"/>
    </source>
</evidence>
<evidence type="ECO:0000256" key="11">
    <source>
        <dbReference type="SAM" id="SignalP"/>
    </source>
</evidence>
<evidence type="ECO:0000256" key="6">
    <source>
        <dbReference type="ARBA" id="ARBA00022989"/>
    </source>
</evidence>
<dbReference type="InterPro" id="IPR037066">
    <property type="entry name" value="Plug_dom_sf"/>
</dbReference>
<feature type="domain" description="TonB C-terminal" evidence="12">
    <location>
        <begin position="22"/>
        <end position="117"/>
    </location>
</feature>
<dbReference type="SUPFAM" id="SSF56935">
    <property type="entry name" value="Porins"/>
    <property type="match status" value="1"/>
</dbReference>
<keyword evidence="7 10" id="KW-0798">TonB box</keyword>
<dbReference type="Pfam" id="PF07715">
    <property type="entry name" value="Plug"/>
    <property type="match status" value="1"/>
</dbReference>
<keyword evidence="5" id="KW-0812">Transmembrane</keyword>
<dbReference type="GO" id="GO:0009279">
    <property type="term" value="C:cell outer membrane"/>
    <property type="evidence" value="ECO:0007669"/>
    <property type="project" value="UniProtKB-SubCell"/>
</dbReference>
<dbReference type="Gene3D" id="2.170.130.10">
    <property type="entry name" value="TonB-dependent receptor, plug domain"/>
    <property type="match status" value="1"/>
</dbReference>
<dbReference type="InterPro" id="IPR006260">
    <property type="entry name" value="TonB/TolA_C"/>
</dbReference>
<dbReference type="GO" id="GO:0015344">
    <property type="term" value="F:siderophore uptake transmembrane transporter activity"/>
    <property type="evidence" value="ECO:0007669"/>
    <property type="project" value="TreeGrafter"/>
</dbReference>
<dbReference type="SUPFAM" id="SSF74653">
    <property type="entry name" value="TolA/TonB C-terminal domain"/>
    <property type="match status" value="1"/>
</dbReference>
<comment type="similarity">
    <text evidence="10">Belongs to the TonB-dependent receptor family.</text>
</comment>
<evidence type="ECO:0000313" key="14">
    <source>
        <dbReference type="Proteomes" id="UP000182719"/>
    </source>
</evidence>
<accession>A0A1H7PHG6</accession>
<evidence type="ECO:0000256" key="2">
    <source>
        <dbReference type="ARBA" id="ARBA00004571"/>
    </source>
</evidence>
<dbReference type="Gene3D" id="3.30.1150.10">
    <property type="match status" value="1"/>
</dbReference>
<protein>
    <submittedName>
        <fullName evidence="13">TonB family C-terminal domain-containing protein</fullName>
    </submittedName>
</protein>
<dbReference type="InterPro" id="IPR036942">
    <property type="entry name" value="Beta-barrel_TonB_sf"/>
</dbReference>
<dbReference type="OrthoDB" id="99480at2"/>
<evidence type="ECO:0000256" key="10">
    <source>
        <dbReference type="RuleBase" id="RU003357"/>
    </source>
</evidence>
<dbReference type="Pfam" id="PF00593">
    <property type="entry name" value="TonB_dep_Rec_b-barrel"/>
    <property type="match status" value="1"/>
</dbReference>
<evidence type="ECO:0000256" key="4">
    <source>
        <dbReference type="ARBA" id="ARBA00022452"/>
    </source>
</evidence>
<evidence type="ECO:0000256" key="5">
    <source>
        <dbReference type="ARBA" id="ARBA00022692"/>
    </source>
</evidence>
<dbReference type="InterPro" id="IPR012910">
    <property type="entry name" value="Plug_dom"/>
</dbReference>
<dbReference type="GO" id="GO:0044718">
    <property type="term" value="P:siderophore transmembrane transport"/>
    <property type="evidence" value="ECO:0007669"/>
    <property type="project" value="TreeGrafter"/>
</dbReference>
<name>A0A1H7PHG6_STIAU</name>
<keyword evidence="9" id="KW-0998">Cell outer membrane</keyword>
<proteinExistence type="inferred from homology"/>
<dbReference type="EMBL" id="FOAP01000005">
    <property type="protein sequence ID" value="SEL35231.1"/>
    <property type="molecule type" value="Genomic_DNA"/>
</dbReference>
<dbReference type="InterPro" id="IPR000531">
    <property type="entry name" value="Beta-barrel_TonB"/>
</dbReference>
<dbReference type="AlphaFoldDB" id="A0A1H7PHG6"/>
<keyword evidence="11" id="KW-0732">Signal</keyword>
<dbReference type="PROSITE" id="PS52015">
    <property type="entry name" value="TONB_CTD"/>
    <property type="match status" value="1"/>
</dbReference>
<evidence type="ECO:0000256" key="9">
    <source>
        <dbReference type="ARBA" id="ARBA00023237"/>
    </source>
</evidence>
<comment type="subcellular location">
    <subcellularLocation>
        <location evidence="2">Cell outer membrane</location>
        <topology evidence="2">Multi-pass membrane protein</topology>
    </subcellularLocation>
    <subcellularLocation>
        <location evidence="1">Membrane</location>
        <topology evidence="1">Single-pass membrane protein</topology>
    </subcellularLocation>
</comment>
<feature type="chain" id="PRO_5010267553" evidence="11">
    <location>
        <begin position="23"/>
        <end position="817"/>
    </location>
</feature>
<organism evidence="13 14">
    <name type="scientific">Stigmatella aurantiaca</name>
    <dbReference type="NCBI Taxonomy" id="41"/>
    <lineage>
        <taxon>Bacteria</taxon>
        <taxon>Pseudomonadati</taxon>
        <taxon>Myxococcota</taxon>
        <taxon>Myxococcia</taxon>
        <taxon>Myxococcales</taxon>
        <taxon>Cystobacterineae</taxon>
        <taxon>Archangiaceae</taxon>
        <taxon>Stigmatella</taxon>
    </lineage>
</organism>
<feature type="signal peptide" evidence="11">
    <location>
        <begin position="1"/>
        <end position="22"/>
    </location>
</feature>
<dbReference type="Pfam" id="PF03544">
    <property type="entry name" value="TonB_C"/>
    <property type="match status" value="1"/>
</dbReference>
<reference evidence="14" key="1">
    <citation type="submission" date="2016-10" db="EMBL/GenBank/DDBJ databases">
        <authorList>
            <person name="Varghese N."/>
            <person name="Submissions S."/>
        </authorList>
    </citation>
    <scope>NUCLEOTIDE SEQUENCE [LARGE SCALE GENOMIC DNA]</scope>
    <source>
        <strain evidence="14">DSM 17044</strain>
    </source>
</reference>
<dbReference type="Proteomes" id="UP000182719">
    <property type="component" value="Unassembled WGS sequence"/>
</dbReference>
<dbReference type="PANTHER" id="PTHR30069">
    <property type="entry name" value="TONB-DEPENDENT OUTER MEMBRANE RECEPTOR"/>
    <property type="match status" value="1"/>
</dbReference>
<keyword evidence="3" id="KW-0813">Transport</keyword>
<dbReference type="Gene3D" id="2.40.170.20">
    <property type="entry name" value="TonB-dependent receptor, beta-barrel domain"/>
    <property type="match status" value="1"/>
</dbReference>
<evidence type="ECO:0000256" key="1">
    <source>
        <dbReference type="ARBA" id="ARBA00004167"/>
    </source>
</evidence>
<keyword evidence="8 10" id="KW-0472">Membrane</keyword>
<keyword evidence="6" id="KW-1133">Transmembrane helix</keyword>